<dbReference type="PANTHER" id="PTHR30217:SF11">
    <property type="entry name" value="UBIQUINONE BIOSYNTHESIS PROTEIN UBIV"/>
    <property type="match status" value="1"/>
</dbReference>
<feature type="binding site" evidence="1">
    <location>
        <position position="174"/>
    </location>
    <ligand>
        <name>[4Fe-4S] cluster</name>
        <dbReference type="ChEBI" id="CHEBI:49883"/>
    </ligand>
</feature>
<dbReference type="NCBIfam" id="NF011991">
    <property type="entry name" value="PRK15447.1"/>
    <property type="match status" value="1"/>
</dbReference>
<reference evidence="2 3" key="1">
    <citation type="submission" date="2019-03" db="EMBL/GenBank/DDBJ databases">
        <title>Genomic Encyclopedia of Type Strains, Phase IV (KMG-IV): sequencing the most valuable type-strain genomes for metagenomic binning, comparative biology and taxonomic classification.</title>
        <authorList>
            <person name="Goeker M."/>
        </authorList>
    </citation>
    <scope>NUCLEOTIDE SEQUENCE [LARGE SCALE GENOMIC DNA]</scope>
    <source>
        <strain evidence="2 3">DSM 100309</strain>
    </source>
</reference>
<organism evidence="2 3">
    <name type="scientific">Sulfurirhabdus autotrophica</name>
    <dbReference type="NCBI Taxonomy" id="1706046"/>
    <lineage>
        <taxon>Bacteria</taxon>
        <taxon>Pseudomonadati</taxon>
        <taxon>Pseudomonadota</taxon>
        <taxon>Betaproteobacteria</taxon>
        <taxon>Nitrosomonadales</taxon>
        <taxon>Sulfuricellaceae</taxon>
        <taxon>Sulfurirhabdus</taxon>
    </lineage>
</organism>
<dbReference type="GO" id="GO:0006744">
    <property type="term" value="P:ubiquinone biosynthetic process"/>
    <property type="evidence" value="ECO:0007669"/>
    <property type="project" value="UniProtKB-UniRule"/>
</dbReference>
<feature type="binding site" evidence="1">
    <location>
        <position position="39"/>
    </location>
    <ligand>
        <name>[4Fe-4S] cluster</name>
        <dbReference type="ChEBI" id="CHEBI:49883"/>
    </ligand>
</feature>
<feature type="binding site" evidence="1">
    <location>
        <position position="187"/>
    </location>
    <ligand>
        <name>[4Fe-4S] cluster</name>
        <dbReference type="ChEBI" id="CHEBI:49883"/>
    </ligand>
</feature>
<evidence type="ECO:0000313" key="3">
    <source>
        <dbReference type="Proteomes" id="UP000295367"/>
    </source>
</evidence>
<dbReference type="Pfam" id="PF01136">
    <property type="entry name" value="Peptidase_U32"/>
    <property type="match status" value="1"/>
</dbReference>
<dbReference type="GO" id="GO:0051539">
    <property type="term" value="F:4 iron, 4 sulfur cluster binding"/>
    <property type="evidence" value="ECO:0007669"/>
    <property type="project" value="UniProtKB-UniRule"/>
</dbReference>
<keyword evidence="2" id="KW-0645">Protease</keyword>
<proteinExistence type="inferred from homology"/>
<keyword evidence="1" id="KW-0411">Iron-sulfur</keyword>
<evidence type="ECO:0000256" key="1">
    <source>
        <dbReference type="HAMAP-Rule" id="MF_02233"/>
    </source>
</evidence>
<dbReference type="InterPro" id="IPR001539">
    <property type="entry name" value="Peptidase_U32"/>
</dbReference>
<feature type="binding site" evidence="1">
    <location>
        <position position="191"/>
    </location>
    <ligand>
        <name>[4Fe-4S] cluster</name>
        <dbReference type="ChEBI" id="CHEBI:49883"/>
    </ligand>
</feature>
<dbReference type="Proteomes" id="UP000295367">
    <property type="component" value="Unassembled WGS sequence"/>
</dbReference>
<evidence type="ECO:0000313" key="2">
    <source>
        <dbReference type="EMBL" id="TCV83258.1"/>
    </source>
</evidence>
<comment type="cofactor">
    <cofactor evidence="1">
        <name>[4Fe-4S] cluster</name>
        <dbReference type="ChEBI" id="CHEBI:49883"/>
    </cofactor>
</comment>
<dbReference type="GO" id="GO:0046872">
    <property type="term" value="F:metal ion binding"/>
    <property type="evidence" value="ECO:0007669"/>
    <property type="project" value="UniProtKB-KW"/>
</dbReference>
<dbReference type="GO" id="GO:0008233">
    <property type="term" value="F:peptidase activity"/>
    <property type="evidence" value="ECO:0007669"/>
    <property type="project" value="UniProtKB-KW"/>
</dbReference>
<comment type="similarity">
    <text evidence="1">Belongs to the peptidase U32 family. UbiV subfamily.</text>
</comment>
<comment type="caution">
    <text evidence="2">The sequence shown here is derived from an EMBL/GenBank/DDBJ whole genome shotgun (WGS) entry which is preliminary data.</text>
</comment>
<protein>
    <recommendedName>
        <fullName evidence="1">Ubiquinone biosynthesis protein UbiV</fullName>
    </recommendedName>
</protein>
<name>A0A4R3XY81_9PROT</name>
<dbReference type="EMBL" id="SMCO01000016">
    <property type="protein sequence ID" value="TCV83258.1"/>
    <property type="molecule type" value="Genomic_DNA"/>
</dbReference>
<dbReference type="UniPathway" id="UPA00232"/>
<dbReference type="PANTHER" id="PTHR30217">
    <property type="entry name" value="PEPTIDASE U32 FAMILY"/>
    <property type="match status" value="1"/>
</dbReference>
<dbReference type="HAMAP" id="MF_02233">
    <property type="entry name" value="UbiV"/>
    <property type="match status" value="1"/>
</dbReference>
<keyword evidence="1" id="KW-0004">4Fe-4S</keyword>
<keyword evidence="2" id="KW-0378">Hydrolase</keyword>
<gene>
    <name evidence="1" type="primary">ubiV</name>
    <name evidence="2" type="ORF">EDC63_1168</name>
</gene>
<keyword evidence="1" id="KW-0408">Iron</keyword>
<dbReference type="OrthoDB" id="8523349at2"/>
<comment type="function">
    <text evidence="1">Required for O(2)-independent ubiquinone (coenzyme Q) biosynthesis. Together with UbiU, is essential for the C6-hydroxylation reaction in the oxygen-independent ubiquinone biosynthesis pathway.</text>
</comment>
<dbReference type="AlphaFoldDB" id="A0A4R3XY81"/>
<comment type="pathway">
    <text evidence="1">Cofactor biosynthesis; ubiquinone biosynthesis.</text>
</comment>
<keyword evidence="3" id="KW-1185">Reference proteome</keyword>
<dbReference type="GO" id="GO:0006508">
    <property type="term" value="P:proteolysis"/>
    <property type="evidence" value="ECO:0007669"/>
    <property type="project" value="UniProtKB-KW"/>
</dbReference>
<comment type="subunit">
    <text evidence="1">Forms a heterodimer with UbiU.</text>
</comment>
<dbReference type="RefSeq" id="WP_132920945.1">
    <property type="nucleotide sequence ID" value="NZ_SMCO01000016.1"/>
</dbReference>
<keyword evidence="1" id="KW-0479">Metal-binding</keyword>
<dbReference type="InterPro" id="IPR051454">
    <property type="entry name" value="RNA/ubiquinone_mod_enzymes"/>
</dbReference>
<accession>A0A4R3XY81</accession>
<sequence>MKISLGPILYYWEREAIFKFYEEIAATAVDIVYLGETVCSRRHNLRHDDWLSVAEKLASAGKEVVLSSQALLESESDLKILRKLADNDQFSVEANDMGAVHLLTGRLPFVIGPHINVYNSPALSLLAETGAKRWVMPVEMSRGMLHKMQLEKPANMETEVFAFGRLPLAFSARCFTARHHNLPKDDCQFRCLDYANGLTLNTREGQPFLVLNGIQTQSASVYNLINELVEMNEMGVNIVRISPQAWHTTKIIEQFWQSLNNPDTAQKCMQQLAKWMPDKGCDGYWHGKAGLEQSTGITAQ</sequence>
<dbReference type="InterPro" id="IPR043693">
    <property type="entry name" value="UbiV"/>
</dbReference>
<keyword evidence="1" id="KW-0831">Ubiquinone biosynthesis</keyword>